<feature type="region of interest" description="Disordered" evidence="3">
    <location>
        <begin position="993"/>
        <end position="1110"/>
    </location>
</feature>
<reference evidence="4 5" key="2">
    <citation type="journal article" date="2008" name="Nature">
        <title>The Phaeodactylum genome reveals the evolutionary history of diatom genomes.</title>
        <authorList>
            <person name="Bowler C."/>
            <person name="Allen A.E."/>
            <person name="Badger J.H."/>
            <person name="Grimwood J."/>
            <person name="Jabbari K."/>
            <person name="Kuo A."/>
            <person name="Maheswari U."/>
            <person name="Martens C."/>
            <person name="Maumus F."/>
            <person name="Otillar R.P."/>
            <person name="Rayko E."/>
            <person name="Salamov A."/>
            <person name="Vandepoele K."/>
            <person name="Beszteri B."/>
            <person name="Gruber A."/>
            <person name="Heijde M."/>
            <person name="Katinka M."/>
            <person name="Mock T."/>
            <person name="Valentin K."/>
            <person name="Verret F."/>
            <person name="Berges J.A."/>
            <person name="Brownlee C."/>
            <person name="Cadoret J.P."/>
            <person name="Chiovitti A."/>
            <person name="Choi C.J."/>
            <person name="Coesel S."/>
            <person name="De Martino A."/>
            <person name="Detter J.C."/>
            <person name="Durkin C."/>
            <person name="Falciatore A."/>
            <person name="Fournet J."/>
            <person name="Haruta M."/>
            <person name="Huysman M.J."/>
            <person name="Jenkins B.D."/>
            <person name="Jiroutova K."/>
            <person name="Jorgensen R.E."/>
            <person name="Joubert Y."/>
            <person name="Kaplan A."/>
            <person name="Kroger N."/>
            <person name="Kroth P.G."/>
            <person name="La Roche J."/>
            <person name="Lindquist E."/>
            <person name="Lommer M."/>
            <person name="Martin-Jezequel V."/>
            <person name="Lopez P.J."/>
            <person name="Lucas S."/>
            <person name="Mangogna M."/>
            <person name="McGinnis K."/>
            <person name="Medlin L.K."/>
            <person name="Montsant A."/>
            <person name="Oudot-Le Secq M.P."/>
            <person name="Napoli C."/>
            <person name="Obornik M."/>
            <person name="Parker M.S."/>
            <person name="Petit J.L."/>
            <person name="Porcel B.M."/>
            <person name="Poulsen N."/>
            <person name="Robison M."/>
            <person name="Rychlewski L."/>
            <person name="Rynearson T.A."/>
            <person name="Schmutz J."/>
            <person name="Shapiro H."/>
            <person name="Siaut M."/>
            <person name="Stanley M."/>
            <person name="Sussman M.R."/>
            <person name="Taylor A.R."/>
            <person name="Vardi A."/>
            <person name="von Dassow P."/>
            <person name="Vyverman W."/>
            <person name="Willis A."/>
            <person name="Wyrwicz L.S."/>
            <person name="Rokhsar D.S."/>
            <person name="Weissenbach J."/>
            <person name="Armbrust E.V."/>
            <person name="Green B.R."/>
            <person name="Van de Peer Y."/>
            <person name="Grigoriev I.V."/>
        </authorList>
    </citation>
    <scope>NUCLEOTIDE SEQUENCE [LARGE SCALE GENOMIC DNA]</scope>
    <source>
        <strain evidence="4 5">CCMP1335</strain>
    </source>
</reference>
<feature type="compositionally biased region" description="Polar residues" evidence="3">
    <location>
        <begin position="1241"/>
        <end position="1250"/>
    </location>
</feature>
<feature type="compositionally biased region" description="Low complexity" evidence="3">
    <location>
        <begin position="906"/>
        <end position="948"/>
    </location>
</feature>
<feature type="compositionally biased region" description="Basic and acidic residues" evidence="3">
    <location>
        <begin position="862"/>
        <end position="880"/>
    </location>
</feature>
<feature type="compositionally biased region" description="Polar residues" evidence="3">
    <location>
        <begin position="1310"/>
        <end position="1329"/>
    </location>
</feature>
<sequence>MDDPTPNNTSGSDIDLFERFASLQSGNSSTRLGVKEFCPAAVSADAASKRDGVITNNNSADNMNDEHHSSPSASTSYSEEGDFLSWDQARESSAFREHNSSSTSRSSSRQQQRGQSKRQYGQPHSARPTASDMILKRQFSHGSQSQSSSLGLGKPSPSPSSSQINGGAGGRVSPSISQFSGTSNSFPSHPAPQQQQQQQQQPPPQQQRNQQYTRTSGSFHDNEQPKPSPITPFRPMPPREYSLGNELRRSDNAMQSSSMLPTLPSGIAARRSSSGGSFRDRGSVMSGKSSSVMRGGSHGSGDYKVNTFKDEKEERPAIYSTEPMRRISESKLSEEEMSMSSGFSASLMKQQMNDDSQQQVVKQASPLQQPHQNTKQESPPHEQQQLPQHDILGLSLRTDPDISPFESINNSENPSSILEYDNPNNPFSDGSATGKMGTPVETKLSPHRSRKKEDEDRYDEGSDTVIAMEGLKRPPEELMHSTPSRLKINTAAPPVPQTVGNVLAMTPQSVSTLSPMEGRSMLYSQQQHNQKFGGHTAAQSAELAATARFGRLLQECRELTETCGDSTVASSDVGTSHLDSSTLRDSSTNLNSSTSGDVGGRYSNRRFQSEETESVNNSALIRQKNTPTKAPATERMESLLETRRRKLAEEATTSPSSKEIATLDREFNASFMTTEPFVAPFYASSEVKVVSTTTARINFDATSGQYCDKSLVSDLSLDMHGDADTSNDEDALNRIMKELEGEVAAAQANGANSTEAVGFSTKSPLFSELSVGDTRDEEVAALELKAAVENDMTNLLRRMQSETTRDSIISDKEDYKGPSYKSLMPQKDDESRHSWLSYTTDDDDSPRNARPKVGQAFVLPMKGDDVAKRQPQKVRAEDNLSRASTDYDDADSGGLLVGFGKRKEASISSSSSDSSSSGEFSDSDSSSGFTSDSDDSSSSSGSRSGSSSEESESDSSPCMPSAMARGLDIHGNHRDDVSELSFGGASALVASAAARKSVLSPNTREGCSDDNSERSSTLTKPPDKSAKSKESGKTSKSSGSDLAMAVKSIPASRRFSVETRGSVDAMPMLYEESSDVASRGYSQASPENQQSESSNEPKNAPAQSSMHNLSDLFFGQSHATIFGGSETGSSNVFPTSEMFAEGVHDSPRSAPPFKASQKERSRSSDSAESKPASLQSKGSSHAKSGTSAGSYYSAVLARADILLKARSDSSPRASTTSRSPKSASSSTDSESKSKQVPGAETTESSPTMHPTLNKKLEEVKEESMRSAEILDDEAMWQSIENLKADHDDVGNADPGDVSLVSSMSSVVSKARNSLLGSSRRSMFSDQSPGVNDAISPSDESDRGEPRFANEESSMASIPKSKMESSFDGEELYEGFPSRESDRNGEAFARTSSSHAIPDKLETDARKPWRTESRKAAADVEEKSSVGSHLEHYPLEQTGVVGDTKPSPRIYDDNDDEDKSSSSSLSDSQGALERMGLVKMPIKQINEDEAVDKLAMHVERESTPTPVTGKHISGLSNGSSSITEWDYSGQKIEASADQIEDKARGTNSSKASITSSHKASTELSSGSETPVEDNKKKPSATSLKMMANAAEEMAALLERSLLSRSMVHPHVNDFESGSFEDLSSPSEEKFCDDEGKESEIGVSSDDEQPDVSNEGVSLCDKLSDTQSIGDKSSDNNLMKLFRRGSSRVSQRQSQMSSPSSDENDDDVVQDVYAVYTGGVSSKPKTALLRGFSTGDSDDEQSAGSRCIEILIEPTNLPSSQASDGGSSKRDNVGIINKPWYLSRGEFWKSRYFYPCVLAFALVIIVVSCAVGVTSSQKEAVVVPTPIVSSSQPSMQPSQSSIAPNLRPTMRPSEPPPSWIQVGGDLVGESPGDDAGFSVSVSKSGNRVVVGSRRNAKEGLKNRGSARIFQFDSTTGSYVPIMDILGEEAGDQCGFSVSTSKNGNRVAIGSLGSDKNGNNSGQVRIFEENALTNRWRMVTEILGEGEGSLFGSSVSLSQDGFNLAVGAPYHTEGTDLFRSGRAYVYREVQESSWAQIGDPIYGKASSDLLGWSVSFSPDARILAIGAPGLEGSDSSFGYVKTYTFESNNWQMYGAVLSNGIPGDRFGFSVYFGLHQEDNLYRIAIGAPGTTGENGYGSGYACMYENDGSGWTHLDGDLVGDKWGENLGYSVSLSSEANRMIAGVPNKLLNGVTVGQIQVRDVINGVLVPAGDMYGKDGEKFGVSTAISYDGRLLFGGATDANLVRVYGDL</sequence>
<feature type="compositionally biased region" description="Low complexity" evidence="3">
    <location>
        <begin position="1082"/>
        <end position="1097"/>
    </location>
</feature>
<feature type="compositionally biased region" description="Polar residues" evidence="3">
    <location>
        <begin position="563"/>
        <end position="596"/>
    </location>
</feature>
<feature type="compositionally biased region" description="Low complexity" evidence="3">
    <location>
        <begin position="192"/>
        <end position="211"/>
    </location>
</feature>
<dbReference type="KEGG" id="tps:THAPSDRAFT_2120"/>
<evidence type="ECO:0000256" key="2">
    <source>
        <dbReference type="SAM" id="Coils"/>
    </source>
</evidence>
<dbReference type="Proteomes" id="UP000001449">
    <property type="component" value="Chromosome 2"/>
</dbReference>
<feature type="repeat" description="FG-GAP" evidence="1">
    <location>
        <begin position="1974"/>
        <end position="2032"/>
    </location>
</feature>
<feature type="compositionally biased region" description="Basic and acidic residues" evidence="3">
    <location>
        <begin position="1254"/>
        <end position="1265"/>
    </location>
</feature>
<dbReference type="OMA" id="NIHINTA"/>
<feature type="region of interest" description="Disordered" evidence="3">
    <location>
        <begin position="1204"/>
        <end position="1474"/>
    </location>
</feature>
<dbReference type="InParanoid" id="B8BTF5"/>
<feature type="compositionally biased region" description="Basic and acidic residues" evidence="3">
    <location>
        <begin position="967"/>
        <end position="977"/>
    </location>
</feature>
<feature type="region of interest" description="Disordered" evidence="3">
    <location>
        <begin position="1500"/>
        <end position="1522"/>
    </location>
</feature>
<feature type="compositionally biased region" description="Polar residues" evidence="3">
    <location>
        <begin position="174"/>
        <end position="187"/>
    </location>
</feature>
<feature type="compositionally biased region" description="Low complexity" evidence="3">
    <location>
        <begin position="1210"/>
        <end position="1228"/>
    </location>
</feature>
<feature type="compositionally biased region" description="Polar residues" evidence="3">
    <location>
        <begin position="1663"/>
        <end position="1675"/>
    </location>
</feature>
<feature type="region of interest" description="Disordered" evidence="3">
    <location>
        <begin position="1124"/>
        <end position="1187"/>
    </location>
</feature>
<feature type="compositionally biased region" description="Basic and acidic residues" evidence="3">
    <location>
        <begin position="1021"/>
        <end position="1033"/>
    </location>
</feature>
<feature type="compositionally biased region" description="Basic and acidic residues" evidence="3">
    <location>
        <begin position="323"/>
        <end position="334"/>
    </location>
</feature>
<feature type="compositionally biased region" description="Basic and acidic residues" evidence="3">
    <location>
        <begin position="799"/>
        <end position="816"/>
    </location>
</feature>
<evidence type="ECO:0000256" key="1">
    <source>
        <dbReference type="PROSITE-ProRule" id="PRU00803"/>
    </source>
</evidence>
<dbReference type="PROSITE" id="PS51470">
    <property type="entry name" value="FG_GAP"/>
    <property type="match status" value="1"/>
</dbReference>
<feature type="coiled-coil region" evidence="2">
    <location>
        <begin position="729"/>
        <end position="756"/>
    </location>
</feature>
<dbReference type="SMART" id="SM00191">
    <property type="entry name" value="Int_alpha"/>
    <property type="match status" value="4"/>
</dbReference>
<dbReference type="PANTHER" id="PTHR36220">
    <property type="entry name" value="UNNAMED PRODUCT"/>
    <property type="match status" value="1"/>
</dbReference>
<evidence type="ECO:0000313" key="5">
    <source>
        <dbReference type="Proteomes" id="UP000001449"/>
    </source>
</evidence>
<protein>
    <submittedName>
        <fullName evidence="4">Uncharacterized protein</fullName>
    </submittedName>
</protein>
<dbReference type="PANTHER" id="PTHR36220:SF1">
    <property type="entry name" value="GAMMA TUBULIN COMPLEX COMPONENT C-TERMINAL DOMAIN-CONTAINING PROTEIN"/>
    <property type="match status" value="1"/>
</dbReference>
<dbReference type="InterPro" id="IPR011043">
    <property type="entry name" value="Gal_Oxase/kelch_b-propeller"/>
</dbReference>
<feature type="compositionally biased region" description="Polar residues" evidence="3">
    <location>
        <begin position="1544"/>
        <end position="1567"/>
    </location>
</feature>
<dbReference type="PaxDb" id="35128-Thaps2120"/>
<dbReference type="eggNOG" id="ENOG502S1Y6">
    <property type="taxonomic scope" value="Eukaryota"/>
</dbReference>
<accession>B8BTF5</accession>
<dbReference type="Gene3D" id="2.130.10.130">
    <property type="entry name" value="Integrin alpha, N-terminal"/>
    <property type="match status" value="1"/>
</dbReference>
<feature type="compositionally biased region" description="Low complexity" evidence="3">
    <location>
        <begin position="1685"/>
        <end position="1699"/>
    </location>
</feature>
<feature type="compositionally biased region" description="Polar residues" evidence="3">
    <location>
        <begin position="1513"/>
        <end position="1522"/>
    </location>
</feature>
<feature type="compositionally biased region" description="Polar residues" evidence="3">
    <location>
        <begin position="614"/>
        <end position="628"/>
    </location>
</feature>
<feature type="compositionally biased region" description="Polar residues" evidence="3">
    <location>
        <begin position="1172"/>
        <end position="1187"/>
    </location>
</feature>
<dbReference type="RefSeq" id="XP_002287149.1">
    <property type="nucleotide sequence ID" value="XM_002287113.1"/>
</dbReference>
<feature type="compositionally biased region" description="Basic and acidic residues" evidence="3">
    <location>
        <begin position="1156"/>
        <end position="1168"/>
    </location>
</feature>
<feature type="compositionally biased region" description="Low complexity" evidence="3">
    <location>
        <begin position="265"/>
        <end position="295"/>
    </location>
</feature>
<keyword evidence="5" id="KW-1185">Reference proteome</keyword>
<gene>
    <name evidence="4" type="ORF">THAPSDRAFT_2120</name>
</gene>
<dbReference type="SUPFAM" id="SSF50965">
    <property type="entry name" value="Galactose oxidase, central domain"/>
    <property type="match status" value="1"/>
</dbReference>
<feature type="region of interest" description="Disordered" evidence="3">
    <location>
        <begin position="1610"/>
        <end position="1705"/>
    </location>
</feature>
<feature type="region of interest" description="Disordered" evidence="3">
    <location>
        <begin position="563"/>
        <end position="636"/>
    </location>
</feature>
<reference evidence="4 5" key="1">
    <citation type="journal article" date="2004" name="Science">
        <title>The genome of the diatom Thalassiosira pseudonana: ecology, evolution, and metabolism.</title>
        <authorList>
            <person name="Armbrust E.V."/>
            <person name="Berges J.A."/>
            <person name="Bowler C."/>
            <person name="Green B.R."/>
            <person name="Martinez D."/>
            <person name="Putnam N.H."/>
            <person name="Zhou S."/>
            <person name="Allen A.E."/>
            <person name="Apt K.E."/>
            <person name="Bechner M."/>
            <person name="Brzezinski M.A."/>
            <person name="Chaal B.K."/>
            <person name="Chiovitti A."/>
            <person name="Davis A.K."/>
            <person name="Demarest M.S."/>
            <person name="Detter J.C."/>
            <person name="Glavina T."/>
            <person name="Goodstein D."/>
            <person name="Hadi M.Z."/>
            <person name="Hellsten U."/>
            <person name="Hildebrand M."/>
            <person name="Jenkins B.D."/>
            <person name="Jurka J."/>
            <person name="Kapitonov V.V."/>
            <person name="Kroger N."/>
            <person name="Lau W.W."/>
            <person name="Lane T.W."/>
            <person name="Larimer F.W."/>
            <person name="Lippmeier J.C."/>
            <person name="Lucas S."/>
            <person name="Medina M."/>
            <person name="Montsant A."/>
            <person name="Obornik M."/>
            <person name="Parker M.S."/>
            <person name="Palenik B."/>
            <person name="Pazour G.J."/>
            <person name="Richardson P.M."/>
            <person name="Rynearson T.A."/>
            <person name="Saito M.A."/>
            <person name="Schwartz D.C."/>
            <person name="Thamatrakoln K."/>
            <person name="Valentin K."/>
            <person name="Vardi A."/>
            <person name="Wilkerson F.P."/>
            <person name="Rokhsar D.S."/>
        </authorList>
    </citation>
    <scope>NUCLEOTIDE SEQUENCE [LARGE SCALE GENOMIC DNA]</scope>
    <source>
        <strain evidence="4 5">CCMP1335</strain>
    </source>
</reference>
<proteinExistence type="predicted"/>
<feature type="compositionally biased region" description="Low complexity" evidence="3">
    <location>
        <begin position="402"/>
        <end position="417"/>
    </location>
</feature>
<feature type="compositionally biased region" description="Basic and acidic residues" evidence="3">
    <location>
        <begin position="307"/>
        <end position="316"/>
    </location>
</feature>
<feature type="compositionally biased region" description="Pro residues" evidence="3">
    <location>
        <begin position="226"/>
        <end position="238"/>
    </location>
</feature>
<feature type="compositionally biased region" description="Basic and acidic residues" evidence="3">
    <location>
        <begin position="1396"/>
        <end position="1433"/>
    </location>
</feature>
<evidence type="ECO:0000256" key="3">
    <source>
        <dbReference type="SAM" id="MobiDB-lite"/>
    </source>
</evidence>
<dbReference type="EMBL" id="CM000639">
    <property type="protein sequence ID" value="EED94592.1"/>
    <property type="molecule type" value="Genomic_DNA"/>
</dbReference>
<keyword evidence="2" id="KW-0175">Coiled coil</keyword>
<feature type="region of interest" description="Disordered" evidence="3">
    <location>
        <begin position="46"/>
        <end position="461"/>
    </location>
</feature>
<feature type="compositionally biased region" description="Basic and acidic residues" evidence="3">
    <location>
        <begin position="1339"/>
        <end position="1349"/>
    </location>
</feature>
<dbReference type="HOGENOM" id="CLU_230697_0_0_1"/>
<evidence type="ECO:0000313" key="4">
    <source>
        <dbReference type="EMBL" id="EED94592.1"/>
    </source>
</evidence>
<feature type="compositionally biased region" description="Low complexity" evidence="3">
    <location>
        <begin position="140"/>
        <end position="163"/>
    </location>
</feature>
<feature type="compositionally biased region" description="Polar residues" evidence="3">
    <location>
        <begin position="349"/>
        <end position="387"/>
    </location>
</feature>
<organism evidence="4 5">
    <name type="scientific">Thalassiosira pseudonana</name>
    <name type="common">Marine diatom</name>
    <name type="synonym">Cyclotella nana</name>
    <dbReference type="NCBI Taxonomy" id="35128"/>
    <lineage>
        <taxon>Eukaryota</taxon>
        <taxon>Sar</taxon>
        <taxon>Stramenopiles</taxon>
        <taxon>Ochrophyta</taxon>
        <taxon>Bacillariophyta</taxon>
        <taxon>Coscinodiscophyceae</taxon>
        <taxon>Thalassiosirophycidae</taxon>
        <taxon>Thalassiosirales</taxon>
        <taxon>Thalassiosiraceae</taxon>
        <taxon>Thalassiosira</taxon>
    </lineage>
</organism>
<name>B8BTF5_THAPS</name>
<feature type="region of interest" description="Disordered" evidence="3">
    <location>
        <begin position="1535"/>
        <end position="1585"/>
    </location>
</feature>
<dbReference type="GeneID" id="7452180"/>
<dbReference type="InterPro" id="IPR028994">
    <property type="entry name" value="Integrin_alpha_N"/>
</dbReference>
<feature type="region of interest" description="Disordered" evidence="3">
    <location>
        <begin position="798"/>
        <end position="979"/>
    </location>
</feature>
<feature type="compositionally biased region" description="Low complexity" evidence="3">
    <location>
        <begin position="338"/>
        <end position="348"/>
    </location>
</feature>
<feature type="compositionally biased region" description="Low complexity" evidence="3">
    <location>
        <begin position="100"/>
        <end position="119"/>
    </location>
</feature>
<dbReference type="InterPro" id="IPR013519">
    <property type="entry name" value="Int_alpha_beta-p"/>
</dbReference>
<feature type="compositionally biased region" description="Basic and acidic residues" evidence="3">
    <location>
        <begin position="88"/>
        <end position="99"/>
    </location>
</feature>
<feature type="compositionally biased region" description="Basic and acidic residues" evidence="3">
    <location>
        <begin position="1625"/>
        <end position="1638"/>
    </location>
</feature>
<feature type="compositionally biased region" description="Polar residues" evidence="3">
    <location>
        <begin position="422"/>
        <end position="431"/>
    </location>
</feature>
<feature type="compositionally biased region" description="Low complexity" evidence="3">
    <location>
        <begin position="1297"/>
        <end position="1308"/>
    </location>
</feature>